<protein>
    <submittedName>
        <fullName evidence="2">Uncharacterized protein</fullName>
    </submittedName>
</protein>
<gene>
    <name evidence="2" type="ORF">EVAR_61064_1</name>
</gene>
<accession>A0A4C1Z7K9</accession>
<dbReference type="EMBL" id="BGZK01001632">
    <property type="protein sequence ID" value="GBP83670.1"/>
    <property type="molecule type" value="Genomic_DNA"/>
</dbReference>
<name>A0A4C1Z7K9_EUMVA</name>
<feature type="region of interest" description="Disordered" evidence="1">
    <location>
        <begin position="11"/>
        <end position="46"/>
    </location>
</feature>
<proteinExistence type="predicted"/>
<organism evidence="2 3">
    <name type="scientific">Eumeta variegata</name>
    <name type="common">Bagworm moth</name>
    <name type="synonym">Eumeta japonica</name>
    <dbReference type="NCBI Taxonomy" id="151549"/>
    <lineage>
        <taxon>Eukaryota</taxon>
        <taxon>Metazoa</taxon>
        <taxon>Ecdysozoa</taxon>
        <taxon>Arthropoda</taxon>
        <taxon>Hexapoda</taxon>
        <taxon>Insecta</taxon>
        <taxon>Pterygota</taxon>
        <taxon>Neoptera</taxon>
        <taxon>Endopterygota</taxon>
        <taxon>Lepidoptera</taxon>
        <taxon>Glossata</taxon>
        <taxon>Ditrysia</taxon>
        <taxon>Tineoidea</taxon>
        <taxon>Psychidae</taxon>
        <taxon>Oiketicinae</taxon>
        <taxon>Eumeta</taxon>
    </lineage>
</organism>
<reference evidence="2 3" key="1">
    <citation type="journal article" date="2019" name="Commun. Biol.">
        <title>The bagworm genome reveals a unique fibroin gene that provides high tensile strength.</title>
        <authorList>
            <person name="Kono N."/>
            <person name="Nakamura H."/>
            <person name="Ohtoshi R."/>
            <person name="Tomita M."/>
            <person name="Numata K."/>
            <person name="Arakawa K."/>
        </authorList>
    </citation>
    <scope>NUCLEOTIDE SEQUENCE [LARGE SCALE GENOMIC DNA]</scope>
</reference>
<dbReference type="Proteomes" id="UP000299102">
    <property type="component" value="Unassembled WGS sequence"/>
</dbReference>
<keyword evidence="3" id="KW-1185">Reference proteome</keyword>
<evidence type="ECO:0000313" key="2">
    <source>
        <dbReference type="EMBL" id="GBP83670.1"/>
    </source>
</evidence>
<comment type="caution">
    <text evidence="2">The sequence shown here is derived from an EMBL/GenBank/DDBJ whole genome shotgun (WGS) entry which is preliminary data.</text>
</comment>
<sequence>MTPGTDRVLLSSLTHPHTDVSAQSRGQYPGNNGSNQGAGSRETASSRRSCFTGKYSFYCRGRCRAANAPTSPTVIRAVSKSQLALDSPTCY</sequence>
<evidence type="ECO:0000256" key="1">
    <source>
        <dbReference type="SAM" id="MobiDB-lite"/>
    </source>
</evidence>
<evidence type="ECO:0000313" key="3">
    <source>
        <dbReference type="Proteomes" id="UP000299102"/>
    </source>
</evidence>
<dbReference type="AlphaFoldDB" id="A0A4C1Z7K9"/>